<dbReference type="EMBL" id="FOZL01000001">
    <property type="protein sequence ID" value="SFS12767.1"/>
    <property type="molecule type" value="Genomic_DNA"/>
</dbReference>
<dbReference type="GO" id="GO:0015293">
    <property type="term" value="F:symporter activity"/>
    <property type="evidence" value="ECO:0007669"/>
    <property type="project" value="TreeGrafter"/>
</dbReference>
<evidence type="ECO:0000256" key="11">
    <source>
        <dbReference type="RuleBase" id="RU362091"/>
    </source>
</evidence>
<dbReference type="PANTHER" id="PTHR42985">
    <property type="entry name" value="SODIUM-COUPLED MONOCARBOXYLATE TRANSPORTER"/>
    <property type="match status" value="1"/>
</dbReference>
<keyword evidence="4" id="KW-1003">Cell membrane</keyword>
<organism evidence="13 14">
    <name type="scientific">Granulicella pectinivorans</name>
    <dbReference type="NCBI Taxonomy" id="474950"/>
    <lineage>
        <taxon>Bacteria</taxon>
        <taxon>Pseudomonadati</taxon>
        <taxon>Acidobacteriota</taxon>
        <taxon>Terriglobia</taxon>
        <taxon>Terriglobales</taxon>
        <taxon>Acidobacteriaceae</taxon>
        <taxon>Granulicella</taxon>
    </lineage>
</organism>
<feature type="transmembrane region" description="Helical" evidence="12">
    <location>
        <begin position="446"/>
        <end position="470"/>
    </location>
</feature>
<dbReference type="STRING" id="474950.SAMN05421771_2186"/>
<dbReference type="InterPro" id="IPR051163">
    <property type="entry name" value="Sodium:Solute_Symporter_SSF"/>
</dbReference>
<evidence type="ECO:0000256" key="6">
    <source>
        <dbReference type="ARBA" id="ARBA00022989"/>
    </source>
</evidence>
<comment type="subcellular location">
    <subcellularLocation>
        <location evidence="1">Cell membrane</location>
        <topology evidence="1">Multi-pass membrane protein</topology>
    </subcellularLocation>
</comment>
<dbReference type="Proteomes" id="UP000199024">
    <property type="component" value="Unassembled WGS sequence"/>
</dbReference>
<dbReference type="CDD" id="cd11477">
    <property type="entry name" value="SLC5sbd_u1"/>
    <property type="match status" value="1"/>
</dbReference>
<feature type="transmembrane region" description="Helical" evidence="12">
    <location>
        <begin position="6"/>
        <end position="23"/>
    </location>
</feature>
<reference evidence="13 14" key="1">
    <citation type="submission" date="2016-10" db="EMBL/GenBank/DDBJ databases">
        <authorList>
            <person name="de Groot N.N."/>
        </authorList>
    </citation>
    <scope>NUCLEOTIDE SEQUENCE [LARGE SCALE GENOMIC DNA]</scope>
    <source>
        <strain evidence="13 14">DSM 21001</strain>
    </source>
</reference>
<keyword evidence="7" id="KW-0915">Sodium</keyword>
<dbReference type="PROSITE" id="PS50283">
    <property type="entry name" value="NA_SOLUT_SYMP_3"/>
    <property type="match status" value="1"/>
</dbReference>
<evidence type="ECO:0000256" key="2">
    <source>
        <dbReference type="ARBA" id="ARBA00006434"/>
    </source>
</evidence>
<feature type="transmembrane region" description="Helical" evidence="12">
    <location>
        <begin position="422"/>
        <end position="440"/>
    </location>
</feature>
<keyword evidence="8" id="KW-0406">Ion transport</keyword>
<evidence type="ECO:0000256" key="4">
    <source>
        <dbReference type="ARBA" id="ARBA00022475"/>
    </source>
</evidence>
<dbReference type="Gene3D" id="1.20.1730.10">
    <property type="entry name" value="Sodium/glucose cotransporter"/>
    <property type="match status" value="1"/>
</dbReference>
<feature type="transmembrane region" description="Helical" evidence="12">
    <location>
        <begin position="366"/>
        <end position="385"/>
    </location>
</feature>
<sequence>MHLLDWLAISAYFLLMLVVGFVIRRRVHNARDFFTAGGKMPWWLAGISHHMSGYSSAVFVGYAALAYTEGFSLYIWWACTIVVSLLLGSFVFAPRWVRLRVRTGMISPLEYLAARYNVPTQMCLACSGSLLKIFDVGAKWTASALLLQMFAHVDLRWGVLLTGGVTLVYSVMGGLWADAATDLSQFVIQLVSGIAMFVVVLAHLGGAGALGSMWAWLPASHHQLFHGPYTPAFAGAYLLINLLSYNGGTWSLAQRFLASPDETSARRSAQLSAALYLVWPLVLFYPMWAAPILLPHLADPSNSYALLAQSYLPAGMVGLVLAGLFAHSMAMTSSDANAIAAVVIRDIAPVLLPARWTEGERRQLLAARLCTFSFLAGSMVIALFANHMGGVLGLILLWYGALVGPIAVPMLLGMLPLFRRSGAAAAMASWIAGIVTFAVTKRFSGGVSLAFTVGGPVCLSFFTYVVVGLLRPARSPRARELFTAMAASEGSYPLSSEEISTTP</sequence>
<feature type="transmembrane region" description="Helical" evidence="12">
    <location>
        <begin position="188"/>
        <end position="217"/>
    </location>
</feature>
<keyword evidence="10" id="KW-0739">Sodium transport</keyword>
<gene>
    <name evidence="13" type="ORF">SAMN05421771_2186</name>
</gene>
<keyword evidence="6 12" id="KW-1133">Transmembrane helix</keyword>
<evidence type="ECO:0000256" key="10">
    <source>
        <dbReference type="ARBA" id="ARBA00023201"/>
    </source>
</evidence>
<dbReference type="InterPro" id="IPR038377">
    <property type="entry name" value="Na/Glc_symporter_sf"/>
</dbReference>
<proteinExistence type="inferred from homology"/>
<dbReference type="InterPro" id="IPR001734">
    <property type="entry name" value="Na/solute_symporter"/>
</dbReference>
<dbReference type="GO" id="GO:0005886">
    <property type="term" value="C:plasma membrane"/>
    <property type="evidence" value="ECO:0007669"/>
    <property type="project" value="UniProtKB-SubCell"/>
</dbReference>
<evidence type="ECO:0000256" key="5">
    <source>
        <dbReference type="ARBA" id="ARBA00022692"/>
    </source>
</evidence>
<keyword evidence="9 12" id="KW-0472">Membrane</keyword>
<feature type="transmembrane region" description="Helical" evidence="12">
    <location>
        <begin position="157"/>
        <end position="176"/>
    </location>
</feature>
<dbReference type="RefSeq" id="WP_089839161.1">
    <property type="nucleotide sequence ID" value="NZ_FOZL01000001.1"/>
</dbReference>
<evidence type="ECO:0000256" key="3">
    <source>
        <dbReference type="ARBA" id="ARBA00022448"/>
    </source>
</evidence>
<keyword evidence="14" id="KW-1185">Reference proteome</keyword>
<evidence type="ECO:0000256" key="8">
    <source>
        <dbReference type="ARBA" id="ARBA00023065"/>
    </source>
</evidence>
<keyword evidence="3" id="KW-0813">Transport</keyword>
<dbReference type="GO" id="GO:0006814">
    <property type="term" value="P:sodium ion transport"/>
    <property type="evidence" value="ECO:0007669"/>
    <property type="project" value="UniProtKB-KW"/>
</dbReference>
<keyword evidence="5 12" id="KW-0812">Transmembrane</keyword>
<evidence type="ECO:0000256" key="12">
    <source>
        <dbReference type="SAM" id="Phobius"/>
    </source>
</evidence>
<name>A0A1I6MAV2_9BACT</name>
<feature type="transmembrane region" description="Helical" evidence="12">
    <location>
        <begin position="43"/>
        <end position="67"/>
    </location>
</feature>
<accession>A0A1I6MAV2</accession>
<feature type="transmembrane region" description="Helical" evidence="12">
    <location>
        <begin position="73"/>
        <end position="93"/>
    </location>
</feature>
<evidence type="ECO:0000256" key="7">
    <source>
        <dbReference type="ARBA" id="ARBA00023053"/>
    </source>
</evidence>
<evidence type="ECO:0000313" key="14">
    <source>
        <dbReference type="Proteomes" id="UP000199024"/>
    </source>
</evidence>
<feature type="transmembrane region" description="Helical" evidence="12">
    <location>
        <begin position="391"/>
        <end position="415"/>
    </location>
</feature>
<dbReference type="Pfam" id="PF00474">
    <property type="entry name" value="SSF"/>
    <property type="match status" value="1"/>
</dbReference>
<evidence type="ECO:0000256" key="1">
    <source>
        <dbReference type="ARBA" id="ARBA00004651"/>
    </source>
</evidence>
<evidence type="ECO:0000256" key="9">
    <source>
        <dbReference type="ARBA" id="ARBA00023136"/>
    </source>
</evidence>
<dbReference type="AlphaFoldDB" id="A0A1I6MAV2"/>
<feature type="transmembrane region" description="Helical" evidence="12">
    <location>
        <begin position="273"/>
        <end position="294"/>
    </location>
</feature>
<dbReference type="PANTHER" id="PTHR42985:SF40">
    <property type="entry name" value="LD47995P-RELATED"/>
    <property type="match status" value="1"/>
</dbReference>
<comment type="similarity">
    <text evidence="2 11">Belongs to the sodium:solute symporter (SSF) (TC 2.A.21) family.</text>
</comment>
<feature type="transmembrane region" description="Helical" evidence="12">
    <location>
        <begin position="306"/>
        <end position="330"/>
    </location>
</feature>
<protein>
    <submittedName>
        <fullName evidence="13">Solute:Na+ symporter, SSS family</fullName>
    </submittedName>
</protein>
<evidence type="ECO:0000313" key="13">
    <source>
        <dbReference type="EMBL" id="SFS12767.1"/>
    </source>
</evidence>
<dbReference type="OrthoDB" id="9789704at2"/>